<dbReference type="InterPro" id="IPR036388">
    <property type="entry name" value="WH-like_DNA-bd_sf"/>
</dbReference>
<evidence type="ECO:0000313" key="2">
    <source>
        <dbReference type="EMBL" id="PIZ39738.1"/>
    </source>
</evidence>
<organism evidence="2 3">
    <name type="scientific">Candidatus Aquicultor secundus</name>
    <dbReference type="NCBI Taxonomy" id="1973895"/>
    <lineage>
        <taxon>Bacteria</taxon>
        <taxon>Bacillati</taxon>
        <taxon>Actinomycetota</taxon>
        <taxon>Candidatus Aquicultoria</taxon>
        <taxon>Candidatus Aquicultorales</taxon>
        <taxon>Candidatus Aquicultoraceae</taxon>
        <taxon>Candidatus Aquicultor</taxon>
    </lineage>
</organism>
<name>A0A2M7T8J7_9ACTN</name>
<dbReference type="SUPFAM" id="SSF81301">
    <property type="entry name" value="Nucleotidyltransferase"/>
    <property type="match status" value="1"/>
</dbReference>
<dbReference type="EMBL" id="PFNG01000109">
    <property type="protein sequence ID" value="PIZ39738.1"/>
    <property type="molecule type" value="Genomic_DNA"/>
</dbReference>
<dbReference type="SUPFAM" id="SSF46785">
    <property type="entry name" value="Winged helix' DNA-binding domain"/>
    <property type="match status" value="1"/>
</dbReference>
<dbReference type="AlphaFoldDB" id="A0A2M7T8J7"/>
<dbReference type="Proteomes" id="UP000230956">
    <property type="component" value="Unassembled WGS sequence"/>
</dbReference>
<feature type="domain" description="Polymerase beta nucleotidyltransferase" evidence="1">
    <location>
        <begin position="96"/>
        <end position="185"/>
    </location>
</feature>
<dbReference type="RefSeq" id="WP_286976400.1">
    <property type="nucleotide sequence ID" value="NZ_PEXG01000168.1"/>
</dbReference>
<comment type="caution">
    <text evidence="2">The sequence shown here is derived from an EMBL/GenBank/DDBJ whole genome shotgun (WGS) entry which is preliminary data.</text>
</comment>
<evidence type="ECO:0000259" key="1">
    <source>
        <dbReference type="Pfam" id="PF18765"/>
    </source>
</evidence>
<gene>
    <name evidence="2" type="ORF">COY37_04660</name>
</gene>
<evidence type="ECO:0000313" key="3">
    <source>
        <dbReference type="Proteomes" id="UP000230956"/>
    </source>
</evidence>
<dbReference type="InterPro" id="IPR043519">
    <property type="entry name" value="NT_sf"/>
</dbReference>
<sequence length="186" mass="21128">MSNILEHKSNFRSRFFFTNYNKILAYLADHPSGEYTEKEIKEATGVSRAGANFALRELVEDGLAISQRRGRMAFYSVSLENPLIRQVKVLINLIKIDPLISDLKNISDKIILFGSSATGTNIEESDIDLFVLTNDPPEALSKASKFETAEKIQTIARKPIDYITLKKKDPIFYEEISHGLTLWEKK</sequence>
<dbReference type="CDD" id="cd00090">
    <property type="entry name" value="HTH_ARSR"/>
    <property type="match status" value="1"/>
</dbReference>
<dbReference type="InterPro" id="IPR011991">
    <property type="entry name" value="ArsR-like_HTH"/>
</dbReference>
<dbReference type="Gene3D" id="1.10.10.10">
    <property type="entry name" value="Winged helix-like DNA-binding domain superfamily/Winged helix DNA-binding domain"/>
    <property type="match status" value="1"/>
</dbReference>
<dbReference type="CDD" id="cd05403">
    <property type="entry name" value="NT_KNTase_like"/>
    <property type="match status" value="1"/>
</dbReference>
<dbReference type="InterPro" id="IPR036390">
    <property type="entry name" value="WH_DNA-bd_sf"/>
</dbReference>
<dbReference type="Gene3D" id="3.30.460.10">
    <property type="entry name" value="Beta Polymerase, domain 2"/>
    <property type="match status" value="1"/>
</dbReference>
<accession>A0A2M7T8J7</accession>
<protein>
    <recommendedName>
        <fullName evidence="1">Polymerase beta nucleotidyltransferase domain-containing protein</fullName>
    </recommendedName>
</protein>
<proteinExistence type="predicted"/>
<reference evidence="3" key="1">
    <citation type="submission" date="2017-09" db="EMBL/GenBank/DDBJ databases">
        <title>Depth-based differentiation of microbial function through sediment-hosted aquifers and enrichment of novel symbionts in the deep terrestrial subsurface.</title>
        <authorList>
            <person name="Probst A.J."/>
            <person name="Ladd B."/>
            <person name="Jarett J.K."/>
            <person name="Geller-Mcgrath D.E."/>
            <person name="Sieber C.M.K."/>
            <person name="Emerson J.B."/>
            <person name="Anantharaman K."/>
            <person name="Thomas B.C."/>
            <person name="Malmstrom R."/>
            <person name="Stieglmeier M."/>
            <person name="Klingl A."/>
            <person name="Woyke T."/>
            <person name="Ryan C.M."/>
            <person name="Banfield J.F."/>
        </authorList>
    </citation>
    <scope>NUCLEOTIDE SEQUENCE [LARGE SCALE GENOMIC DNA]</scope>
</reference>
<dbReference type="InterPro" id="IPR041633">
    <property type="entry name" value="Polbeta"/>
</dbReference>
<dbReference type="Pfam" id="PF18765">
    <property type="entry name" value="Polbeta"/>
    <property type="match status" value="1"/>
</dbReference>